<dbReference type="PROSITE" id="PS50250">
    <property type="entry name" value="PCI"/>
    <property type="match status" value="1"/>
</dbReference>
<feature type="compositionally biased region" description="Acidic residues" evidence="3">
    <location>
        <begin position="242"/>
        <end position="255"/>
    </location>
</feature>
<dbReference type="PANTHER" id="PTHR15350:SF5">
    <property type="entry name" value="COP9 SIGNALOSOME COMPLEX SUBUNIT 7"/>
    <property type="match status" value="1"/>
</dbReference>
<feature type="domain" description="PCI" evidence="4">
    <location>
        <begin position="1"/>
        <end position="160"/>
    </location>
</feature>
<comment type="similarity">
    <text evidence="1">Belongs to the CSN7/EIF3M family. CSN7 subfamily.</text>
</comment>
<sequence>MEQQRAINALEPYLALSKSAAAPRAAADLINQATSALNTFVFAELLHTPNINALRNSEDPSSLGYYRLLEIFAWGSWAEYQSTPNLPELSEQQQEKLRLLSLLPLARSQANLTYNGLRTALSLPNAKSLEKLVTKAIYSGLVTGTLDPHHQVVNITSVAPLRDLSPGSIPALAQSLTTWSSQCTATLASLQSQINAVKQKAILDGQQKDRVQVLIDEKVAAADKEESTRPKRGASSLGDVLNVDEDDEDAMDVDLQEGRGARRTAKRGGFGLRFG</sequence>
<organism evidence="5 6">
    <name type="scientific">Tothia fuscella</name>
    <dbReference type="NCBI Taxonomy" id="1048955"/>
    <lineage>
        <taxon>Eukaryota</taxon>
        <taxon>Fungi</taxon>
        <taxon>Dikarya</taxon>
        <taxon>Ascomycota</taxon>
        <taxon>Pezizomycotina</taxon>
        <taxon>Dothideomycetes</taxon>
        <taxon>Pleosporomycetidae</taxon>
        <taxon>Venturiales</taxon>
        <taxon>Cylindrosympodiaceae</taxon>
        <taxon>Tothia</taxon>
    </lineage>
</organism>
<dbReference type="OrthoDB" id="10265275at2759"/>
<dbReference type="PANTHER" id="PTHR15350">
    <property type="entry name" value="COP9 SIGNALOSOME COMPLEX SUBUNIT 7/DENDRITIC CELL PROTEIN GA17"/>
    <property type="match status" value="1"/>
</dbReference>
<dbReference type="Pfam" id="PF01399">
    <property type="entry name" value="PCI"/>
    <property type="match status" value="1"/>
</dbReference>
<dbReference type="InterPro" id="IPR045237">
    <property type="entry name" value="COPS7/eIF3m"/>
</dbReference>
<protein>
    <recommendedName>
        <fullName evidence="4">PCI domain-containing protein</fullName>
    </recommendedName>
</protein>
<dbReference type="Pfam" id="PF22061">
    <property type="entry name" value="CSN7_HB_subdom"/>
    <property type="match status" value="1"/>
</dbReference>
<evidence type="ECO:0000256" key="1">
    <source>
        <dbReference type="ARBA" id="ARBA00008482"/>
    </source>
</evidence>
<evidence type="ECO:0000313" key="6">
    <source>
        <dbReference type="Proteomes" id="UP000800235"/>
    </source>
</evidence>
<dbReference type="EMBL" id="MU007041">
    <property type="protein sequence ID" value="KAF2430180.1"/>
    <property type="molecule type" value="Genomic_DNA"/>
</dbReference>
<comment type="caution">
    <text evidence="5">The sequence shown here is derived from an EMBL/GenBank/DDBJ whole genome shotgun (WGS) entry which is preliminary data.</text>
</comment>
<feature type="region of interest" description="Disordered" evidence="3">
    <location>
        <begin position="222"/>
        <end position="275"/>
    </location>
</feature>
<name>A0A9P4NQF9_9PEZI</name>
<dbReference type="SMART" id="SM00088">
    <property type="entry name" value="PINT"/>
    <property type="match status" value="1"/>
</dbReference>
<evidence type="ECO:0000259" key="4">
    <source>
        <dbReference type="PROSITE" id="PS50250"/>
    </source>
</evidence>
<dbReference type="GO" id="GO:0008180">
    <property type="term" value="C:COP9 signalosome"/>
    <property type="evidence" value="ECO:0007669"/>
    <property type="project" value="UniProtKB-KW"/>
</dbReference>
<accession>A0A9P4NQF9</accession>
<keyword evidence="6" id="KW-1185">Reference proteome</keyword>
<gene>
    <name evidence="5" type="ORF">EJ08DRAFT_612942</name>
</gene>
<reference evidence="5" key="1">
    <citation type="journal article" date="2020" name="Stud. Mycol.">
        <title>101 Dothideomycetes genomes: a test case for predicting lifestyles and emergence of pathogens.</title>
        <authorList>
            <person name="Haridas S."/>
            <person name="Albert R."/>
            <person name="Binder M."/>
            <person name="Bloem J."/>
            <person name="Labutti K."/>
            <person name="Salamov A."/>
            <person name="Andreopoulos B."/>
            <person name="Baker S."/>
            <person name="Barry K."/>
            <person name="Bills G."/>
            <person name="Bluhm B."/>
            <person name="Cannon C."/>
            <person name="Castanera R."/>
            <person name="Culley D."/>
            <person name="Daum C."/>
            <person name="Ezra D."/>
            <person name="Gonzalez J."/>
            <person name="Henrissat B."/>
            <person name="Kuo A."/>
            <person name="Liang C."/>
            <person name="Lipzen A."/>
            <person name="Lutzoni F."/>
            <person name="Magnuson J."/>
            <person name="Mondo S."/>
            <person name="Nolan M."/>
            <person name="Ohm R."/>
            <person name="Pangilinan J."/>
            <person name="Park H.-J."/>
            <person name="Ramirez L."/>
            <person name="Alfaro M."/>
            <person name="Sun H."/>
            <person name="Tritt A."/>
            <person name="Yoshinaga Y."/>
            <person name="Zwiers L.-H."/>
            <person name="Turgeon B."/>
            <person name="Goodwin S."/>
            <person name="Spatafora J."/>
            <person name="Crous P."/>
            <person name="Grigoriev I."/>
        </authorList>
    </citation>
    <scope>NUCLEOTIDE SEQUENCE</scope>
    <source>
        <strain evidence="5">CBS 130266</strain>
    </source>
</reference>
<evidence type="ECO:0000313" key="5">
    <source>
        <dbReference type="EMBL" id="KAF2430180.1"/>
    </source>
</evidence>
<dbReference type="Proteomes" id="UP000800235">
    <property type="component" value="Unassembled WGS sequence"/>
</dbReference>
<evidence type="ECO:0000256" key="3">
    <source>
        <dbReference type="SAM" id="MobiDB-lite"/>
    </source>
</evidence>
<dbReference type="AlphaFoldDB" id="A0A9P4NQF9"/>
<proteinExistence type="inferred from homology"/>
<dbReference type="InterPro" id="IPR000717">
    <property type="entry name" value="PCI_dom"/>
</dbReference>
<keyword evidence="2" id="KW-0736">Signalosome</keyword>
<evidence type="ECO:0000256" key="2">
    <source>
        <dbReference type="ARBA" id="ARBA00022790"/>
    </source>
</evidence>